<keyword evidence="1" id="KW-1133">Transmembrane helix</keyword>
<reference evidence="3 4" key="1">
    <citation type="submission" date="2021-06" db="EMBL/GenBank/DDBJ databases">
        <title>Rhodobacteraceae bacterium strain HSP-20.</title>
        <authorList>
            <person name="Chen W.-M."/>
        </authorList>
    </citation>
    <scope>NUCLEOTIDE SEQUENCE [LARGE SCALE GENOMIC DNA]</scope>
    <source>
        <strain evidence="3 4">HSP-20</strain>
    </source>
</reference>
<evidence type="ECO:0000313" key="4">
    <source>
        <dbReference type="Proteomes" id="UP000731907"/>
    </source>
</evidence>
<accession>A0ABS6J6T0</accession>
<comment type="caution">
    <text evidence="3">The sequence shown here is derived from an EMBL/GenBank/DDBJ whole genome shotgun (WGS) entry which is preliminary data.</text>
</comment>
<feature type="domain" description="Chlorhexidine efflux transporter" evidence="2">
    <location>
        <begin position="7"/>
        <end position="69"/>
    </location>
</feature>
<dbReference type="RefSeq" id="WP_161763573.1">
    <property type="nucleotide sequence ID" value="NZ_JAAATX020000012.1"/>
</dbReference>
<dbReference type="NCBIfam" id="NF033664">
    <property type="entry name" value="PACE_transport"/>
    <property type="match status" value="1"/>
</dbReference>
<feature type="transmembrane region" description="Helical" evidence="1">
    <location>
        <begin position="84"/>
        <end position="104"/>
    </location>
</feature>
<keyword evidence="1" id="KW-0472">Membrane</keyword>
<dbReference type="EMBL" id="JAAATX020000012">
    <property type="protein sequence ID" value="MBU9699461.1"/>
    <property type="molecule type" value="Genomic_DNA"/>
</dbReference>
<sequence>MALHDRPKLRRLIYATSFEAGGVLMSTALMLAMAETSAGSSLVFSVLCSTVAMLWNLAFNALFEAWESRQTTRGRSLARRTAHALLFEAGLLLALLPLTAWWFAVPVLTALAYEGVLIVAFLIYTWAFTWAFDRLFGLPASAR</sequence>
<organism evidence="3 4">
    <name type="scientific">Paragemmobacter amnigenus</name>
    <dbReference type="NCBI Taxonomy" id="2852097"/>
    <lineage>
        <taxon>Bacteria</taxon>
        <taxon>Pseudomonadati</taxon>
        <taxon>Pseudomonadota</taxon>
        <taxon>Alphaproteobacteria</taxon>
        <taxon>Rhodobacterales</taxon>
        <taxon>Paracoccaceae</taxon>
        <taxon>Paragemmobacter</taxon>
    </lineage>
</organism>
<gene>
    <name evidence="3" type="ORF">GU927_016565</name>
</gene>
<dbReference type="InterPro" id="IPR058208">
    <property type="entry name" value="PACE"/>
</dbReference>
<dbReference type="Pfam" id="PF05232">
    <property type="entry name" value="BTP"/>
    <property type="match status" value="2"/>
</dbReference>
<proteinExistence type="predicted"/>
<protein>
    <submittedName>
        <fullName evidence="3">PACE efflux transporter</fullName>
    </submittedName>
</protein>
<dbReference type="InterPro" id="IPR007896">
    <property type="entry name" value="BTP_bacteria"/>
</dbReference>
<feature type="transmembrane region" description="Helical" evidence="1">
    <location>
        <begin position="110"/>
        <end position="132"/>
    </location>
</feature>
<dbReference type="Proteomes" id="UP000731907">
    <property type="component" value="Unassembled WGS sequence"/>
</dbReference>
<keyword evidence="4" id="KW-1185">Reference proteome</keyword>
<feature type="transmembrane region" description="Helical" evidence="1">
    <location>
        <begin position="40"/>
        <end position="63"/>
    </location>
</feature>
<feature type="domain" description="Chlorhexidine efflux transporter" evidence="2">
    <location>
        <begin position="75"/>
        <end position="137"/>
    </location>
</feature>
<name>A0ABS6J6T0_9RHOB</name>
<evidence type="ECO:0000256" key="1">
    <source>
        <dbReference type="SAM" id="Phobius"/>
    </source>
</evidence>
<keyword evidence="1" id="KW-0812">Transmembrane</keyword>
<evidence type="ECO:0000313" key="3">
    <source>
        <dbReference type="EMBL" id="MBU9699461.1"/>
    </source>
</evidence>
<evidence type="ECO:0000259" key="2">
    <source>
        <dbReference type="Pfam" id="PF05232"/>
    </source>
</evidence>
<feature type="transmembrane region" description="Helical" evidence="1">
    <location>
        <begin position="12"/>
        <end position="34"/>
    </location>
</feature>